<dbReference type="STRING" id="76021.BS329_20190"/>
<dbReference type="RefSeq" id="WP_076162764.1">
    <property type="nucleotide sequence ID" value="NZ_JBEZVB010000061.1"/>
</dbReference>
<comment type="caution">
    <text evidence="1">The sequence shown here is derived from an EMBL/GenBank/DDBJ whole genome shotgun (WGS) entry which is preliminary data.</text>
</comment>
<proteinExistence type="predicted"/>
<protein>
    <submittedName>
        <fullName evidence="1">Uncharacterized protein</fullName>
    </submittedName>
</protein>
<evidence type="ECO:0000313" key="1">
    <source>
        <dbReference type="EMBL" id="OLZ50721.1"/>
    </source>
</evidence>
<dbReference type="AlphaFoldDB" id="A0A1R0KSF4"/>
<gene>
    <name evidence="1" type="ORF">BS329_20190</name>
</gene>
<organism evidence="1 2">
    <name type="scientific">Amycolatopsis coloradensis</name>
    <dbReference type="NCBI Taxonomy" id="76021"/>
    <lineage>
        <taxon>Bacteria</taxon>
        <taxon>Bacillati</taxon>
        <taxon>Actinomycetota</taxon>
        <taxon>Actinomycetes</taxon>
        <taxon>Pseudonocardiales</taxon>
        <taxon>Pseudonocardiaceae</taxon>
        <taxon>Amycolatopsis</taxon>
    </lineage>
</organism>
<sequence length="103" mass="11291">MAMDGERVTCYVGNTLDTAQATKVTGSQGRDNTDSVQNRAQGFSQYDAQGSYGQAVVDTDRRNQRLANEQWDGHDRMYGAVTNGAHSLQNACKSSINRLESWG</sequence>
<dbReference type="EMBL" id="MQUQ01000010">
    <property type="protein sequence ID" value="OLZ50721.1"/>
    <property type="molecule type" value="Genomic_DNA"/>
</dbReference>
<dbReference type="OrthoDB" id="3638109at2"/>
<reference evidence="1 2" key="1">
    <citation type="submission" date="2016-01" db="EMBL/GenBank/DDBJ databases">
        <title>Amycolatopsis coloradensis genome sequencing and assembly.</title>
        <authorList>
            <person name="Mayilraj S."/>
        </authorList>
    </citation>
    <scope>NUCLEOTIDE SEQUENCE [LARGE SCALE GENOMIC DNA]</scope>
    <source>
        <strain evidence="1 2">DSM 44225</strain>
    </source>
</reference>
<evidence type="ECO:0000313" key="2">
    <source>
        <dbReference type="Proteomes" id="UP000187486"/>
    </source>
</evidence>
<keyword evidence="2" id="KW-1185">Reference proteome</keyword>
<dbReference type="Proteomes" id="UP000187486">
    <property type="component" value="Unassembled WGS sequence"/>
</dbReference>
<accession>A0A1R0KSF4</accession>
<name>A0A1R0KSF4_9PSEU</name>